<dbReference type="AlphaFoldDB" id="A0A210Q6B7"/>
<feature type="compositionally biased region" description="Polar residues" evidence="6">
    <location>
        <begin position="66"/>
        <end position="93"/>
    </location>
</feature>
<dbReference type="PANTHER" id="PTHR13558:SF1">
    <property type="entry name" value="TRANSMEMBRANE PROTEIN 134"/>
    <property type="match status" value="1"/>
</dbReference>
<evidence type="ECO:0000313" key="8">
    <source>
        <dbReference type="EMBL" id="OWF44292.1"/>
    </source>
</evidence>
<sequence>MSGGAFSIDDAFDSDDDDKIRLYGSTKETAPLRTGPKIRPQNDEDEHSKKSTNSKESRTRDAGNSKLATTRSTHSLSSTWSDDTRVSTRSFSDGSRWWRHPKIRDNCRVVAGSIALTIIGLALVVTGVAITISEQRGWHSLVFFIGGFLCVIPGVYHVVYIYLAVTQRAGYNLYNLPVFK</sequence>
<dbReference type="GO" id="GO:0016020">
    <property type="term" value="C:membrane"/>
    <property type="evidence" value="ECO:0007669"/>
    <property type="project" value="UniProtKB-SubCell"/>
</dbReference>
<feature type="transmembrane region" description="Helical" evidence="7">
    <location>
        <begin position="109"/>
        <end position="132"/>
    </location>
</feature>
<feature type="transmembrane region" description="Helical" evidence="7">
    <location>
        <begin position="138"/>
        <end position="163"/>
    </location>
</feature>
<evidence type="ECO:0000256" key="4">
    <source>
        <dbReference type="ARBA" id="ARBA00022989"/>
    </source>
</evidence>
<comment type="subcellular location">
    <subcellularLocation>
        <location evidence="1">Membrane</location>
        <topology evidence="1">Multi-pass membrane protein</topology>
    </subcellularLocation>
</comment>
<dbReference type="EMBL" id="NEDP02004827">
    <property type="protein sequence ID" value="OWF44292.1"/>
    <property type="molecule type" value="Genomic_DNA"/>
</dbReference>
<accession>A0A210Q6B7</accession>
<evidence type="ECO:0000256" key="6">
    <source>
        <dbReference type="SAM" id="MobiDB-lite"/>
    </source>
</evidence>
<keyword evidence="3 7" id="KW-0812">Transmembrane</keyword>
<dbReference type="PANTHER" id="PTHR13558">
    <property type="entry name" value="TRANSMEMBRANE PROTEIN 134"/>
    <property type="match status" value="1"/>
</dbReference>
<comment type="similarity">
    <text evidence="2">Belongs to the TMEM134/TMEM230 family.</text>
</comment>
<dbReference type="OrthoDB" id="10048380at2759"/>
<dbReference type="STRING" id="6573.A0A210Q6B7"/>
<keyword evidence="4 7" id="KW-1133">Transmembrane helix</keyword>
<dbReference type="InterPro" id="IPR039714">
    <property type="entry name" value="TMEM134"/>
</dbReference>
<dbReference type="InterPro" id="IPR008590">
    <property type="entry name" value="TMEM_230/134"/>
</dbReference>
<evidence type="ECO:0000256" key="2">
    <source>
        <dbReference type="ARBA" id="ARBA00007743"/>
    </source>
</evidence>
<keyword evidence="5 7" id="KW-0472">Membrane</keyword>
<evidence type="ECO:0000313" key="9">
    <source>
        <dbReference type="Proteomes" id="UP000242188"/>
    </source>
</evidence>
<feature type="compositionally biased region" description="Basic and acidic residues" evidence="6">
    <location>
        <begin position="40"/>
        <end position="63"/>
    </location>
</feature>
<dbReference type="Proteomes" id="UP000242188">
    <property type="component" value="Unassembled WGS sequence"/>
</dbReference>
<evidence type="ECO:0000256" key="5">
    <source>
        <dbReference type="ARBA" id="ARBA00023136"/>
    </source>
</evidence>
<organism evidence="8 9">
    <name type="scientific">Mizuhopecten yessoensis</name>
    <name type="common">Japanese scallop</name>
    <name type="synonym">Patinopecten yessoensis</name>
    <dbReference type="NCBI Taxonomy" id="6573"/>
    <lineage>
        <taxon>Eukaryota</taxon>
        <taxon>Metazoa</taxon>
        <taxon>Spiralia</taxon>
        <taxon>Lophotrochozoa</taxon>
        <taxon>Mollusca</taxon>
        <taxon>Bivalvia</taxon>
        <taxon>Autobranchia</taxon>
        <taxon>Pteriomorphia</taxon>
        <taxon>Pectinida</taxon>
        <taxon>Pectinoidea</taxon>
        <taxon>Pectinidae</taxon>
        <taxon>Mizuhopecten</taxon>
    </lineage>
</organism>
<evidence type="ECO:0000256" key="7">
    <source>
        <dbReference type="SAM" id="Phobius"/>
    </source>
</evidence>
<protein>
    <submittedName>
        <fullName evidence="8">Transmembrane protein 134</fullName>
    </submittedName>
</protein>
<dbReference type="Pfam" id="PF05915">
    <property type="entry name" value="TMEM_230_134"/>
    <property type="match status" value="1"/>
</dbReference>
<proteinExistence type="inferred from homology"/>
<feature type="region of interest" description="Disordered" evidence="6">
    <location>
        <begin position="1"/>
        <end position="93"/>
    </location>
</feature>
<comment type="caution">
    <text evidence="8">The sequence shown here is derived from an EMBL/GenBank/DDBJ whole genome shotgun (WGS) entry which is preliminary data.</text>
</comment>
<evidence type="ECO:0000256" key="3">
    <source>
        <dbReference type="ARBA" id="ARBA00022692"/>
    </source>
</evidence>
<evidence type="ECO:0000256" key="1">
    <source>
        <dbReference type="ARBA" id="ARBA00004141"/>
    </source>
</evidence>
<name>A0A210Q6B7_MIZYE</name>
<gene>
    <name evidence="8" type="ORF">KP79_PYT15825</name>
</gene>
<keyword evidence="9" id="KW-1185">Reference proteome</keyword>
<reference evidence="8 9" key="1">
    <citation type="journal article" date="2017" name="Nat. Ecol. Evol.">
        <title>Scallop genome provides insights into evolution of bilaterian karyotype and development.</title>
        <authorList>
            <person name="Wang S."/>
            <person name="Zhang J."/>
            <person name="Jiao W."/>
            <person name="Li J."/>
            <person name="Xun X."/>
            <person name="Sun Y."/>
            <person name="Guo X."/>
            <person name="Huan P."/>
            <person name="Dong B."/>
            <person name="Zhang L."/>
            <person name="Hu X."/>
            <person name="Sun X."/>
            <person name="Wang J."/>
            <person name="Zhao C."/>
            <person name="Wang Y."/>
            <person name="Wang D."/>
            <person name="Huang X."/>
            <person name="Wang R."/>
            <person name="Lv J."/>
            <person name="Li Y."/>
            <person name="Zhang Z."/>
            <person name="Liu B."/>
            <person name="Lu W."/>
            <person name="Hui Y."/>
            <person name="Liang J."/>
            <person name="Zhou Z."/>
            <person name="Hou R."/>
            <person name="Li X."/>
            <person name="Liu Y."/>
            <person name="Li H."/>
            <person name="Ning X."/>
            <person name="Lin Y."/>
            <person name="Zhao L."/>
            <person name="Xing Q."/>
            <person name="Dou J."/>
            <person name="Li Y."/>
            <person name="Mao J."/>
            <person name="Guo H."/>
            <person name="Dou H."/>
            <person name="Li T."/>
            <person name="Mu C."/>
            <person name="Jiang W."/>
            <person name="Fu Q."/>
            <person name="Fu X."/>
            <person name="Miao Y."/>
            <person name="Liu J."/>
            <person name="Yu Q."/>
            <person name="Li R."/>
            <person name="Liao H."/>
            <person name="Li X."/>
            <person name="Kong Y."/>
            <person name="Jiang Z."/>
            <person name="Chourrout D."/>
            <person name="Li R."/>
            <person name="Bao Z."/>
        </authorList>
    </citation>
    <scope>NUCLEOTIDE SEQUENCE [LARGE SCALE GENOMIC DNA]</scope>
    <source>
        <strain evidence="8 9">PY_sf001</strain>
    </source>
</reference>